<dbReference type="InterPro" id="IPR037079">
    <property type="entry name" value="AF2212/PG0164-like_sf"/>
</dbReference>
<gene>
    <name evidence="1" type="ORF">SAE01_32550</name>
</gene>
<dbReference type="EMBL" id="BJYT01000013">
    <property type="protein sequence ID" value="GEO10759.1"/>
    <property type="molecule type" value="Genomic_DNA"/>
</dbReference>
<evidence type="ECO:0000313" key="2">
    <source>
        <dbReference type="Proteomes" id="UP000321513"/>
    </source>
</evidence>
<dbReference type="Pfam" id="PF13376">
    <property type="entry name" value="OmdA"/>
    <property type="match status" value="1"/>
</dbReference>
<proteinExistence type="predicted"/>
<dbReference type="AlphaFoldDB" id="A0A512BFL5"/>
<name>A0A512BFL5_9BACT</name>
<dbReference type="Gene3D" id="2.40.30.100">
    <property type="entry name" value="AF2212/PG0164-like"/>
    <property type="match status" value="1"/>
</dbReference>
<sequence length="173" mass="19128">MVDFTCTIKKFGQQGEKTGWTYIEVPEAIASELLPGNKKSFRVKGFLDNYSFASFALIPIGGGDFILPINGSVRKILGKGKGATLQVKMEVDTTPVTLSPELIQCLSDEPSALAYFNKLPGSHQKYYSRWVESAKTVETKAKRIAQTVTACARGQHYGEMMRSLKEEKNKLGK</sequence>
<dbReference type="InterPro" id="IPR015018">
    <property type="entry name" value="DUF1905"/>
</dbReference>
<protein>
    <recommendedName>
        <fullName evidence="3">DUF1905 domain-containing protein</fullName>
    </recommendedName>
</protein>
<evidence type="ECO:0008006" key="3">
    <source>
        <dbReference type="Google" id="ProtNLM"/>
    </source>
</evidence>
<reference evidence="1 2" key="1">
    <citation type="submission" date="2019-07" db="EMBL/GenBank/DDBJ databases">
        <title>Whole genome shotgun sequence of Segetibacter aerophilus NBRC 106135.</title>
        <authorList>
            <person name="Hosoyama A."/>
            <person name="Uohara A."/>
            <person name="Ohji S."/>
            <person name="Ichikawa N."/>
        </authorList>
    </citation>
    <scope>NUCLEOTIDE SEQUENCE [LARGE SCALE GENOMIC DNA]</scope>
    <source>
        <strain evidence="1 2">NBRC 106135</strain>
    </source>
</reference>
<organism evidence="1 2">
    <name type="scientific">Segetibacter aerophilus</name>
    <dbReference type="NCBI Taxonomy" id="670293"/>
    <lineage>
        <taxon>Bacteria</taxon>
        <taxon>Pseudomonadati</taxon>
        <taxon>Bacteroidota</taxon>
        <taxon>Chitinophagia</taxon>
        <taxon>Chitinophagales</taxon>
        <taxon>Chitinophagaceae</taxon>
        <taxon>Segetibacter</taxon>
    </lineage>
</organism>
<comment type="caution">
    <text evidence="1">The sequence shown here is derived from an EMBL/GenBank/DDBJ whole genome shotgun (WGS) entry which is preliminary data.</text>
</comment>
<dbReference type="RefSeq" id="WP_147204878.1">
    <property type="nucleotide sequence ID" value="NZ_BJYT01000013.1"/>
</dbReference>
<dbReference type="OrthoDB" id="680797at2"/>
<dbReference type="SUPFAM" id="SSF141694">
    <property type="entry name" value="AF2212/PG0164-like"/>
    <property type="match status" value="1"/>
</dbReference>
<evidence type="ECO:0000313" key="1">
    <source>
        <dbReference type="EMBL" id="GEO10759.1"/>
    </source>
</evidence>
<dbReference type="Proteomes" id="UP000321513">
    <property type="component" value="Unassembled WGS sequence"/>
</dbReference>
<dbReference type="Pfam" id="PF08922">
    <property type="entry name" value="DUF1905"/>
    <property type="match status" value="1"/>
</dbReference>
<keyword evidence="2" id="KW-1185">Reference proteome</keyword>
<accession>A0A512BFL5</accession>